<feature type="region of interest" description="Disordered" evidence="1">
    <location>
        <begin position="1"/>
        <end position="23"/>
    </location>
</feature>
<organism evidence="2 3">
    <name type="scientific">Massilia soli</name>
    <dbReference type="NCBI Taxonomy" id="2792854"/>
    <lineage>
        <taxon>Bacteria</taxon>
        <taxon>Pseudomonadati</taxon>
        <taxon>Pseudomonadota</taxon>
        <taxon>Betaproteobacteria</taxon>
        <taxon>Burkholderiales</taxon>
        <taxon>Oxalobacteraceae</taxon>
        <taxon>Telluria group</taxon>
        <taxon>Massilia</taxon>
    </lineage>
</organism>
<name>A0ABS7SHN5_9BURK</name>
<dbReference type="RefSeq" id="WP_223464206.1">
    <property type="nucleotide sequence ID" value="NZ_JAFBIL020000001.1"/>
</dbReference>
<comment type="caution">
    <text evidence="2">The sequence shown here is derived from an EMBL/GenBank/DDBJ whole genome shotgun (WGS) entry which is preliminary data.</text>
</comment>
<feature type="region of interest" description="Disordered" evidence="1">
    <location>
        <begin position="37"/>
        <end position="60"/>
    </location>
</feature>
<keyword evidence="3" id="KW-1185">Reference proteome</keyword>
<evidence type="ECO:0000313" key="3">
    <source>
        <dbReference type="Proteomes" id="UP000809349"/>
    </source>
</evidence>
<sequence>MDKHEDPHEHPHDSHTPDPARRAFFKGAGALGVLAAAAASGAAEAAPQPAPGAAAPESKGYRVTDHIRKYYSTARYW</sequence>
<feature type="compositionally biased region" description="Basic and acidic residues" evidence="1">
    <location>
        <begin position="1"/>
        <end position="21"/>
    </location>
</feature>
<evidence type="ECO:0000313" key="2">
    <source>
        <dbReference type="EMBL" id="MBZ2205733.1"/>
    </source>
</evidence>
<dbReference type="NCBIfam" id="TIGR02811">
    <property type="entry name" value="formate_TAT"/>
    <property type="match status" value="1"/>
</dbReference>
<dbReference type="Proteomes" id="UP000809349">
    <property type="component" value="Unassembled WGS sequence"/>
</dbReference>
<protein>
    <submittedName>
        <fullName evidence="2">Formate dehydrogenase</fullName>
    </submittedName>
</protein>
<gene>
    <name evidence="2" type="ORF">I4X03_000495</name>
</gene>
<reference evidence="2 3" key="1">
    <citation type="submission" date="2021-08" db="EMBL/GenBank/DDBJ databases">
        <title>Massilia sp. R798.</title>
        <authorList>
            <person name="Baek J.H."/>
            <person name="Jung H.S."/>
            <person name="Kim K.R."/>
            <person name="Jeon C.O."/>
        </authorList>
    </citation>
    <scope>NUCLEOTIDE SEQUENCE [LARGE SCALE GENOMIC DNA]</scope>
    <source>
        <strain evidence="2 3">R798</strain>
    </source>
</reference>
<proteinExistence type="predicted"/>
<dbReference type="InterPro" id="IPR006311">
    <property type="entry name" value="TAT_signal"/>
</dbReference>
<dbReference type="PROSITE" id="PS51318">
    <property type="entry name" value="TAT"/>
    <property type="match status" value="1"/>
</dbReference>
<accession>A0ABS7SHN5</accession>
<dbReference type="EMBL" id="JAFBIL020000001">
    <property type="protein sequence ID" value="MBZ2205733.1"/>
    <property type="molecule type" value="Genomic_DNA"/>
</dbReference>
<dbReference type="InterPro" id="IPR014177">
    <property type="entry name" value="Formate_DH_TAT-contain"/>
</dbReference>
<feature type="compositionally biased region" description="Low complexity" evidence="1">
    <location>
        <begin position="37"/>
        <end position="56"/>
    </location>
</feature>
<evidence type="ECO:0000256" key="1">
    <source>
        <dbReference type="SAM" id="MobiDB-lite"/>
    </source>
</evidence>